<evidence type="ECO:0000259" key="1">
    <source>
        <dbReference type="Pfam" id="PF03033"/>
    </source>
</evidence>
<comment type="caution">
    <text evidence="2">The sequence shown here is derived from an EMBL/GenBank/DDBJ whole genome shotgun (WGS) entry which is preliminary data.</text>
</comment>
<name>A0A3D9ITM5_9BACL</name>
<gene>
    <name evidence="2" type="ORF">DFP98_12134</name>
</gene>
<dbReference type="SUPFAM" id="SSF53756">
    <property type="entry name" value="UDP-Glycosyltransferase/glycogen phosphorylase"/>
    <property type="match status" value="1"/>
</dbReference>
<dbReference type="EMBL" id="QRDZ01000021">
    <property type="protein sequence ID" value="RED65143.1"/>
    <property type="molecule type" value="Genomic_DNA"/>
</dbReference>
<protein>
    <submittedName>
        <fullName evidence="2">Glycosyl transferase family 28</fullName>
    </submittedName>
</protein>
<reference evidence="2 3" key="1">
    <citation type="submission" date="2018-07" db="EMBL/GenBank/DDBJ databases">
        <title>Genomic Encyclopedia of Type Strains, Phase III (KMG-III): the genomes of soil and plant-associated and newly described type strains.</title>
        <authorList>
            <person name="Whitman W."/>
        </authorList>
    </citation>
    <scope>NUCLEOTIDE SEQUENCE [LARGE SCALE GENOMIC DNA]</scope>
    <source>
        <strain evidence="2 3">CECT 7287</strain>
    </source>
</reference>
<organism evidence="2 3">
    <name type="scientific">Cohnella phaseoli</name>
    <dbReference type="NCBI Taxonomy" id="456490"/>
    <lineage>
        <taxon>Bacteria</taxon>
        <taxon>Bacillati</taxon>
        <taxon>Bacillota</taxon>
        <taxon>Bacilli</taxon>
        <taxon>Bacillales</taxon>
        <taxon>Paenibacillaceae</taxon>
        <taxon>Cohnella</taxon>
    </lineage>
</organism>
<keyword evidence="2" id="KW-0808">Transferase</keyword>
<keyword evidence="3" id="KW-1185">Reference proteome</keyword>
<evidence type="ECO:0000313" key="3">
    <source>
        <dbReference type="Proteomes" id="UP000256977"/>
    </source>
</evidence>
<dbReference type="AlphaFoldDB" id="A0A3D9ITM5"/>
<dbReference type="InterPro" id="IPR004276">
    <property type="entry name" value="GlycoTrans_28_N"/>
</dbReference>
<proteinExistence type="predicted"/>
<evidence type="ECO:0000313" key="2">
    <source>
        <dbReference type="EMBL" id="RED65143.1"/>
    </source>
</evidence>
<dbReference type="GO" id="GO:1901137">
    <property type="term" value="P:carbohydrate derivative biosynthetic process"/>
    <property type="evidence" value="ECO:0007669"/>
    <property type="project" value="UniProtKB-ARBA"/>
</dbReference>
<dbReference type="GO" id="GO:0005975">
    <property type="term" value="P:carbohydrate metabolic process"/>
    <property type="evidence" value="ECO:0007669"/>
    <property type="project" value="InterPro"/>
</dbReference>
<accession>A0A3D9ITM5</accession>
<dbReference type="GO" id="GO:0016758">
    <property type="term" value="F:hexosyltransferase activity"/>
    <property type="evidence" value="ECO:0007669"/>
    <property type="project" value="InterPro"/>
</dbReference>
<dbReference type="Gene3D" id="3.40.50.2000">
    <property type="entry name" value="Glycogen Phosphorylase B"/>
    <property type="match status" value="1"/>
</dbReference>
<dbReference type="Proteomes" id="UP000256977">
    <property type="component" value="Unassembled WGS sequence"/>
</dbReference>
<dbReference type="Pfam" id="PF03033">
    <property type="entry name" value="Glyco_transf_28"/>
    <property type="match status" value="1"/>
</dbReference>
<sequence length="98" mass="11359">MTVNLALIPHFVREGWSTVYIGSIKGIENQLVSQLDDVRYYSIATGKLRRYLDWQNVKDPFRVVKGLYQAYRIIKKEKPNLLFCPTADKQSSSIYACK</sequence>
<feature type="domain" description="Glycosyltransferase family 28 N-terminal" evidence="1">
    <location>
        <begin position="3"/>
        <end position="82"/>
    </location>
</feature>